<evidence type="ECO:0000313" key="1">
    <source>
        <dbReference type="EMBL" id="EGE79789.2"/>
    </source>
</evidence>
<reference evidence="1" key="1">
    <citation type="submission" date="2010-03" db="EMBL/GenBank/DDBJ databases">
        <title>Annotation of Blastomyces dermatitidis strain ATCC 18188.</title>
        <authorList>
            <consortium name="The Broad Institute Genome Sequencing Platform"/>
            <consortium name="Broad Institute Genome Sequencing Center for Infectious Disease."/>
            <person name="Cuomo C."/>
            <person name="Klein B."/>
            <person name="Sullivan T."/>
            <person name="Heitman J."/>
            <person name="Young S."/>
            <person name="Zeng Q."/>
            <person name="Gargeya S."/>
            <person name="Alvarado L."/>
            <person name="Berlin A.M."/>
            <person name="Chapman S.B."/>
            <person name="Chen Z."/>
            <person name="Freedman E."/>
            <person name="Gellesch M."/>
            <person name="Goldberg J."/>
            <person name="Griggs A."/>
            <person name="Gujja S."/>
            <person name="Heilman E."/>
            <person name="Heiman D."/>
            <person name="Howarth C."/>
            <person name="Mehta T."/>
            <person name="Neiman D."/>
            <person name="Pearson M."/>
            <person name="Roberts A."/>
            <person name="Saif S."/>
            <person name="Shea T."/>
            <person name="Shenoy N."/>
            <person name="Sisk P."/>
            <person name="Stolte C."/>
            <person name="Sykes S."/>
            <person name="White J."/>
            <person name="Yandava C."/>
            <person name="Haas B."/>
            <person name="Nusbaum C."/>
            <person name="Birren B."/>
        </authorList>
    </citation>
    <scope>NUCLEOTIDE SEQUENCE [LARGE SCALE GENOMIC DNA]</scope>
    <source>
        <strain evidence="1">ATCC 18188</strain>
    </source>
</reference>
<gene>
    <name evidence="1" type="ORF">BDDG_02730</name>
</gene>
<dbReference type="Proteomes" id="UP000007802">
    <property type="component" value="Unassembled WGS sequence"/>
</dbReference>
<dbReference type="EMBL" id="GG749416">
    <property type="protein sequence ID" value="EGE79789.2"/>
    <property type="molecule type" value="Genomic_DNA"/>
</dbReference>
<accession>F2T976</accession>
<dbReference type="HOGENOM" id="CLU_083647_0_0_1"/>
<dbReference type="AlphaFoldDB" id="F2T976"/>
<proteinExistence type="predicted"/>
<protein>
    <submittedName>
        <fullName evidence="1">Uncharacterized protein</fullName>
    </submittedName>
</protein>
<organism evidence="1">
    <name type="scientific">Ajellomyces dermatitidis (strain ATCC 18188 / CBS 674.68)</name>
    <name type="common">Blastomyces dermatitidis</name>
    <dbReference type="NCBI Taxonomy" id="653446"/>
    <lineage>
        <taxon>Eukaryota</taxon>
        <taxon>Fungi</taxon>
        <taxon>Dikarya</taxon>
        <taxon>Ascomycota</taxon>
        <taxon>Pezizomycotina</taxon>
        <taxon>Eurotiomycetes</taxon>
        <taxon>Eurotiomycetidae</taxon>
        <taxon>Onygenales</taxon>
        <taxon>Ajellomycetaceae</taxon>
        <taxon>Blastomyces</taxon>
    </lineage>
</organism>
<sequence>MTPASLVRVSELQVLTDSVKTEEVSLAYLQKKVKVAAVLTSQQAKMSVSETSTVKNEFGENVIVSE</sequence>
<name>F2T976_AJEDA</name>